<feature type="non-terminal residue" evidence="1">
    <location>
        <position position="1"/>
    </location>
</feature>
<proteinExistence type="predicted"/>
<dbReference type="Proteomes" id="UP000789920">
    <property type="component" value="Unassembled WGS sequence"/>
</dbReference>
<evidence type="ECO:0000313" key="1">
    <source>
        <dbReference type="EMBL" id="CAG8757202.1"/>
    </source>
</evidence>
<reference evidence="1" key="1">
    <citation type="submission" date="2021-06" db="EMBL/GenBank/DDBJ databases">
        <authorList>
            <person name="Kallberg Y."/>
            <person name="Tangrot J."/>
            <person name="Rosling A."/>
        </authorList>
    </citation>
    <scope>NUCLEOTIDE SEQUENCE</scope>
    <source>
        <strain evidence="1">MA461A</strain>
    </source>
</reference>
<keyword evidence="2" id="KW-1185">Reference proteome</keyword>
<name>A0ACA9QSM2_9GLOM</name>
<comment type="caution">
    <text evidence="1">The sequence shown here is derived from an EMBL/GenBank/DDBJ whole genome shotgun (WGS) entry which is preliminary data.</text>
</comment>
<gene>
    <name evidence="1" type="ORF">RPERSI_LOCUS14810</name>
</gene>
<accession>A0ACA9QSM2</accession>
<evidence type="ECO:0000313" key="2">
    <source>
        <dbReference type="Proteomes" id="UP000789920"/>
    </source>
</evidence>
<sequence length="45" mass="5089">DNVEENKSKKQIDLFKARIARESPLILPSHTLITPAITNEETAKK</sequence>
<protein>
    <submittedName>
        <fullName evidence="1">25957_t:CDS:1</fullName>
    </submittedName>
</protein>
<dbReference type="EMBL" id="CAJVQC010034743">
    <property type="protein sequence ID" value="CAG8757202.1"/>
    <property type="molecule type" value="Genomic_DNA"/>
</dbReference>
<organism evidence="1 2">
    <name type="scientific">Racocetra persica</name>
    <dbReference type="NCBI Taxonomy" id="160502"/>
    <lineage>
        <taxon>Eukaryota</taxon>
        <taxon>Fungi</taxon>
        <taxon>Fungi incertae sedis</taxon>
        <taxon>Mucoromycota</taxon>
        <taxon>Glomeromycotina</taxon>
        <taxon>Glomeromycetes</taxon>
        <taxon>Diversisporales</taxon>
        <taxon>Gigasporaceae</taxon>
        <taxon>Racocetra</taxon>
    </lineage>
</organism>